<keyword evidence="1" id="KW-1133">Transmembrane helix</keyword>
<dbReference type="AlphaFoldDB" id="A0A4S8QS82"/>
<evidence type="ECO:0000256" key="1">
    <source>
        <dbReference type="SAM" id="Phobius"/>
    </source>
</evidence>
<gene>
    <name evidence="2" type="ORF">BGAL_0278g00040</name>
</gene>
<dbReference type="EMBL" id="PQXL01000278">
    <property type="protein sequence ID" value="THV47938.1"/>
    <property type="molecule type" value="Genomic_DNA"/>
</dbReference>
<comment type="caution">
    <text evidence="2">The sequence shown here is derived from an EMBL/GenBank/DDBJ whole genome shotgun (WGS) entry which is preliminary data.</text>
</comment>
<name>A0A4S8QS82_9HELO</name>
<protein>
    <submittedName>
        <fullName evidence="2">Uncharacterized protein</fullName>
    </submittedName>
</protein>
<sequence>MHPSQKTNPIVECVRFLACWDCGPVGNIIAAVAFVIGTFISYFTMKPAIWTATKDYIEHCQADEEAQRATVQCRKAAGQALPLLLGSSTTPQTIPLFVEH</sequence>
<keyword evidence="1" id="KW-0812">Transmembrane</keyword>
<evidence type="ECO:0000313" key="2">
    <source>
        <dbReference type="EMBL" id="THV47938.1"/>
    </source>
</evidence>
<reference evidence="2 3" key="1">
    <citation type="submission" date="2017-12" db="EMBL/GenBank/DDBJ databases">
        <title>Comparative genomics of Botrytis spp.</title>
        <authorList>
            <person name="Valero-Jimenez C.A."/>
            <person name="Tapia P."/>
            <person name="Veloso J."/>
            <person name="Silva-Moreno E."/>
            <person name="Staats M."/>
            <person name="Valdes J.H."/>
            <person name="Van Kan J.A.L."/>
        </authorList>
    </citation>
    <scope>NUCLEOTIDE SEQUENCE [LARGE SCALE GENOMIC DNA]</scope>
    <source>
        <strain evidence="2 3">MUCL435</strain>
    </source>
</reference>
<feature type="transmembrane region" description="Helical" evidence="1">
    <location>
        <begin position="25"/>
        <end position="45"/>
    </location>
</feature>
<keyword evidence="3" id="KW-1185">Reference proteome</keyword>
<organism evidence="2 3">
    <name type="scientific">Botrytis galanthina</name>
    <dbReference type="NCBI Taxonomy" id="278940"/>
    <lineage>
        <taxon>Eukaryota</taxon>
        <taxon>Fungi</taxon>
        <taxon>Dikarya</taxon>
        <taxon>Ascomycota</taxon>
        <taxon>Pezizomycotina</taxon>
        <taxon>Leotiomycetes</taxon>
        <taxon>Helotiales</taxon>
        <taxon>Sclerotiniaceae</taxon>
        <taxon>Botrytis</taxon>
    </lineage>
</organism>
<dbReference type="OrthoDB" id="3540466at2759"/>
<keyword evidence="1" id="KW-0472">Membrane</keyword>
<proteinExistence type="predicted"/>
<accession>A0A4S8QS82</accession>
<dbReference type="Proteomes" id="UP000308671">
    <property type="component" value="Unassembled WGS sequence"/>
</dbReference>
<evidence type="ECO:0000313" key="3">
    <source>
        <dbReference type="Proteomes" id="UP000308671"/>
    </source>
</evidence>